<evidence type="ECO:0000313" key="1">
    <source>
        <dbReference type="EMBL" id="AUN98399.1"/>
    </source>
</evidence>
<proteinExistence type="predicted"/>
<dbReference type="AlphaFoldDB" id="A0A2K9NSA2"/>
<evidence type="ECO:0000313" key="2">
    <source>
        <dbReference type="Proteomes" id="UP000235584"/>
    </source>
</evidence>
<organism evidence="1 2">
    <name type="scientific">Bacteriovorax stolpii</name>
    <name type="common">Bdellovibrio stolpii</name>
    <dbReference type="NCBI Taxonomy" id="960"/>
    <lineage>
        <taxon>Bacteria</taxon>
        <taxon>Pseudomonadati</taxon>
        <taxon>Bdellovibrionota</taxon>
        <taxon>Bacteriovoracia</taxon>
        <taxon>Bacteriovoracales</taxon>
        <taxon>Bacteriovoracaceae</taxon>
        <taxon>Bacteriovorax</taxon>
    </lineage>
</organism>
<dbReference type="RefSeq" id="WP_102243690.1">
    <property type="nucleotide sequence ID" value="NZ_CP025704.1"/>
</dbReference>
<reference evidence="1 2" key="1">
    <citation type="submission" date="2018-01" db="EMBL/GenBank/DDBJ databases">
        <title>Complete genome sequence of Bacteriovorax stolpii DSM12778.</title>
        <authorList>
            <person name="Tang B."/>
            <person name="Chang J."/>
        </authorList>
    </citation>
    <scope>NUCLEOTIDE SEQUENCE [LARGE SCALE GENOMIC DNA]</scope>
    <source>
        <strain evidence="1 2">DSM 12778</strain>
    </source>
</reference>
<gene>
    <name evidence="1" type="ORF">C0V70_09830</name>
</gene>
<name>A0A2K9NSA2_BACTC</name>
<dbReference type="Proteomes" id="UP000235584">
    <property type="component" value="Chromosome"/>
</dbReference>
<sequence>MKSVKLKILNVLILSAISLGSAFAECIDGKVKYIQQNKEVINNESYCYDLASKLFISSKPCAHNKVCQSKNLGTIEIKMSEMAAVTGSLGFKICEKYHGTPQIMEYQVQTKWIQTSRCIFSDGSFIDNATIAQKVKYVD</sequence>
<accession>A0A2K9NSA2</accession>
<dbReference type="EMBL" id="CP025704">
    <property type="protein sequence ID" value="AUN98399.1"/>
    <property type="molecule type" value="Genomic_DNA"/>
</dbReference>
<keyword evidence="2" id="KW-1185">Reference proteome</keyword>
<dbReference type="KEGG" id="bsto:C0V70_09830"/>
<protein>
    <submittedName>
        <fullName evidence="1">Uncharacterized protein</fullName>
    </submittedName>
</protein>